<keyword evidence="3" id="KW-1003">Cell membrane</keyword>
<dbReference type="Pfam" id="PF03471">
    <property type="entry name" value="CorC_HlyC"/>
    <property type="match status" value="1"/>
</dbReference>
<dbReference type="EMBL" id="PUUG01000103">
    <property type="protein sequence ID" value="PQP79082.1"/>
    <property type="molecule type" value="Genomic_DNA"/>
</dbReference>
<comment type="similarity">
    <text evidence="2">Belongs to the UPF0053 family.</text>
</comment>
<feature type="domain" description="CNNM transmembrane" evidence="13">
    <location>
        <begin position="1"/>
        <end position="203"/>
    </location>
</feature>
<organism evidence="14 15">
    <name type="scientific">Candidatus Phytoplasma phoenicium</name>
    <dbReference type="NCBI Taxonomy" id="198422"/>
    <lineage>
        <taxon>Bacteria</taxon>
        <taxon>Bacillati</taxon>
        <taxon>Mycoplasmatota</taxon>
        <taxon>Mollicutes</taxon>
        <taxon>Acholeplasmatales</taxon>
        <taxon>Acholeplasmataceae</taxon>
        <taxon>Candidatus Phytoplasma</taxon>
        <taxon>16SrIX (Pigeon pea witches'-broom group)</taxon>
    </lineage>
</organism>
<proteinExistence type="inferred from homology"/>
<feature type="transmembrane region" description="Helical" evidence="11">
    <location>
        <begin position="132"/>
        <end position="152"/>
    </location>
</feature>
<gene>
    <name evidence="14" type="ORF">C6B37_02640</name>
</gene>
<reference evidence="14 15" key="1">
    <citation type="submission" date="2018-02" db="EMBL/GenBank/DDBJ databases">
        <title>Metagenomics reveals mixed infection of spiroplasma and phytoplasma in chicory.</title>
        <authorList>
            <person name="Polano C."/>
            <person name="Moruzzi S."/>
            <person name="Ermacora P."/>
            <person name="Ferrini F."/>
            <person name="Martini M."/>
            <person name="Firrao G."/>
        </authorList>
    </citation>
    <scope>NUCLEOTIDE SEQUENCE [LARGE SCALE GENOMIC DNA]</scope>
    <source>
        <strain evidence="14 15">ChiP</strain>
    </source>
</reference>
<dbReference type="Pfam" id="PF01595">
    <property type="entry name" value="CNNM"/>
    <property type="match status" value="1"/>
</dbReference>
<dbReference type="InterPro" id="IPR051676">
    <property type="entry name" value="UPF0053_domain"/>
</dbReference>
<dbReference type="InterPro" id="IPR044751">
    <property type="entry name" value="Ion_transp-like_CBS"/>
</dbReference>
<dbReference type="Pfam" id="PF00571">
    <property type="entry name" value="CBS"/>
    <property type="match status" value="2"/>
</dbReference>
<comment type="caution">
    <text evidence="14">The sequence shown here is derived from an EMBL/GenBank/DDBJ whole genome shotgun (WGS) entry which is preliminary data.</text>
</comment>
<feature type="transmembrane region" description="Helical" evidence="11">
    <location>
        <begin position="103"/>
        <end position="120"/>
    </location>
</feature>
<evidence type="ECO:0000259" key="13">
    <source>
        <dbReference type="PROSITE" id="PS51846"/>
    </source>
</evidence>
<dbReference type="GO" id="GO:0005886">
    <property type="term" value="C:plasma membrane"/>
    <property type="evidence" value="ECO:0007669"/>
    <property type="project" value="UniProtKB-SubCell"/>
</dbReference>
<evidence type="ECO:0000313" key="14">
    <source>
        <dbReference type="EMBL" id="PQP79082.1"/>
    </source>
</evidence>
<dbReference type="Proteomes" id="UP000238672">
    <property type="component" value="Unassembled WGS sequence"/>
</dbReference>
<evidence type="ECO:0000256" key="11">
    <source>
        <dbReference type="SAM" id="Phobius"/>
    </source>
</evidence>
<dbReference type="InterPro" id="IPR000644">
    <property type="entry name" value="CBS_dom"/>
</dbReference>
<protein>
    <submittedName>
        <fullName evidence="14">Hemolysin</fullName>
    </submittedName>
</protein>
<dbReference type="PROSITE" id="PS51371">
    <property type="entry name" value="CBS"/>
    <property type="match status" value="2"/>
</dbReference>
<feature type="domain" description="CBS" evidence="12">
    <location>
        <begin position="221"/>
        <end position="280"/>
    </location>
</feature>
<keyword evidence="5" id="KW-0677">Repeat</keyword>
<evidence type="ECO:0000256" key="6">
    <source>
        <dbReference type="ARBA" id="ARBA00022989"/>
    </source>
</evidence>
<dbReference type="InterPro" id="IPR036318">
    <property type="entry name" value="FAD-bd_PCMH-like_sf"/>
</dbReference>
<evidence type="ECO:0000313" key="15">
    <source>
        <dbReference type="Proteomes" id="UP000238672"/>
    </source>
</evidence>
<keyword evidence="8 10" id="KW-0472">Membrane</keyword>
<evidence type="ECO:0000256" key="9">
    <source>
        <dbReference type="PROSITE-ProRule" id="PRU00703"/>
    </source>
</evidence>
<accession>A0A2S8NT85</accession>
<dbReference type="PANTHER" id="PTHR43099">
    <property type="entry name" value="UPF0053 PROTEIN YRKA"/>
    <property type="match status" value="1"/>
</dbReference>
<keyword evidence="15" id="KW-1185">Reference proteome</keyword>
<evidence type="ECO:0000256" key="10">
    <source>
        <dbReference type="PROSITE-ProRule" id="PRU01193"/>
    </source>
</evidence>
<dbReference type="InterPro" id="IPR016169">
    <property type="entry name" value="FAD-bd_PCMH_sub2"/>
</dbReference>
<dbReference type="InterPro" id="IPR005170">
    <property type="entry name" value="Transptr-assoc_dom"/>
</dbReference>
<dbReference type="FunFam" id="3.10.580.10:FF:000002">
    <property type="entry name" value="Magnesium/cobalt efflux protein CorC"/>
    <property type="match status" value="1"/>
</dbReference>
<evidence type="ECO:0000256" key="4">
    <source>
        <dbReference type="ARBA" id="ARBA00022692"/>
    </source>
</evidence>
<dbReference type="AlphaFoldDB" id="A0A2S8NT85"/>
<dbReference type="Gene3D" id="3.30.465.10">
    <property type="match status" value="1"/>
</dbReference>
<sequence length="453" mass="52853">MFCPVTPLVIFGCLILINAFFSAIEIAFISLSENKINLEVKKNISKALKIKKIKEKPTYFLSVIQIIIHVVAFCQGSLISEYLKNNQQQTIHFLSFDIPITDWFINFSVIVFSIVFGEILPKRISLAFPLKIAYLFVGIFRIVYIIAMPFVWTLNQFSNMILYLLQKFFKIDFNKKNDAVTEDELRFLLTSSYAKGIINSNENNMIQNIFDFSDTVVSDVMRHRKEIIAINSNITKEELIQFISREKYTRFPVYEKDIDHIIGIVHVKDIFKGLFQTQDIIEETKEITTKFDIRLFLRKPYYVMEFKNISKLFKEMQLKQNHIAIVLDEYGGTAGIITIEDVIEEILGDIQDEYDKQNIEILKISQKEYIAKGTTHLYEIEEQLNANLPIDNYETLSGFMLGQLNTMPERHEKIKLLYNNWIFEGLSYNGLVITKVKITQKENIISLQEETKL</sequence>
<dbReference type="PROSITE" id="PS51846">
    <property type="entry name" value="CNNM"/>
    <property type="match status" value="1"/>
</dbReference>
<evidence type="ECO:0000256" key="2">
    <source>
        <dbReference type="ARBA" id="ARBA00006337"/>
    </source>
</evidence>
<keyword evidence="4 10" id="KW-0812">Transmembrane</keyword>
<dbReference type="InterPro" id="IPR002550">
    <property type="entry name" value="CNNM"/>
</dbReference>
<dbReference type="InterPro" id="IPR046342">
    <property type="entry name" value="CBS_dom_sf"/>
</dbReference>
<dbReference type="SUPFAM" id="SSF56176">
    <property type="entry name" value="FAD-binding/transporter-associated domain-like"/>
    <property type="match status" value="1"/>
</dbReference>
<comment type="subcellular location">
    <subcellularLocation>
        <location evidence="1">Cell membrane</location>
        <topology evidence="1">Multi-pass membrane protein</topology>
    </subcellularLocation>
</comment>
<dbReference type="PANTHER" id="PTHR43099:SF2">
    <property type="entry name" value="UPF0053 PROTEIN YRKA"/>
    <property type="match status" value="1"/>
</dbReference>
<dbReference type="SUPFAM" id="SSF54631">
    <property type="entry name" value="CBS-domain pair"/>
    <property type="match status" value="1"/>
</dbReference>
<dbReference type="SMART" id="SM01091">
    <property type="entry name" value="CorC_HlyC"/>
    <property type="match status" value="1"/>
</dbReference>
<evidence type="ECO:0000256" key="7">
    <source>
        <dbReference type="ARBA" id="ARBA00023122"/>
    </source>
</evidence>
<keyword evidence="6 10" id="KW-1133">Transmembrane helix</keyword>
<dbReference type="Gene3D" id="3.10.580.10">
    <property type="entry name" value="CBS-domain"/>
    <property type="match status" value="1"/>
</dbReference>
<name>A0A2S8NT85_9MOLU</name>
<evidence type="ECO:0000256" key="3">
    <source>
        <dbReference type="ARBA" id="ARBA00022475"/>
    </source>
</evidence>
<evidence type="ECO:0000259" key="12">
    <source>
        <dbReference type="PROSITE" id="PS51371"/>
    </source>
</evidence>
<dbReference type="GO" id="GO:0050660">
    <property type="term" value="F:flavin adenine dinucleotide binding"/>
    <property type="evidence" value="ECO:0007669"/>
    <property type="project" value="InterPro"/>
</dbReference>
<evidence type="ECO:0000256" key="8">
    <source>
        <dbReference type="ARBA" id="ARBA00023136"/>
    </source>
</evidence>
<evidence type="ECO:0000256" key="5">
    <source>
        <dbReference type="ARBA" id="ARBA00022737"/>
    </source>
</evidence>
<feature type="domain" description="CBS" evidence="12">
    <location>
        <begin position="296"/>
        <end position="353"/>
    </location>
</feature>
<feature type="transmembrane region" description="Helical" evidence="11">
    <location>
        <begin position="59"/>
        <end position="83"/>
    </location>
</feature>
<dbReference type="CDD" id="cd04590">
    <property type="entry name" value="CBS_pair_CorC_HlyC_assoc"/>
    <property type="match status" value="1"/>
</dbReference>
<evidence type="ECO:0000256" key="1">
    <source>
        <dbReference type="ARBA" id="ARBA00004651"/>
    </source>
</evidence>
<keyword evidence="7 9" id="KW-0129">CBS domain</keyword>
<feature type="transmembrane region" description="Helical" evidence="11">
    <location>
        <begin position="6"/>
        <end position="31"/>
    </location>
</feature>